<dbReference type="EC" id="2.3.1.-" evidence="4"/>
<organism evidence="4 5">
    <name type="scientific">Halocatena marina</name>
    <dbReference type="NCBI Taxonomy" id="2934937"/>
    <lineage>
        <taxon>Archaea</taxon>
        <taxon>Methanobacteriati</taxon>
        <taxon>Methanobacteriota</taxon>
        <taxon>Stenosarchaea group</taxon>
        <taxon>Halobacteria</taxon>
        <taxon>Halobacteriales</taxon>
        <taxon>Natronomonadaceae</taxon>
        <taxon>Halocatena</taxon>
    </lineage>
</organism>
<dbReference type="GeneID" id="76201996"/>
<dbReference type="GO" id="GO:0016746">
    <property type="term" value="F:acyltransferase activity"/>
    <property type="evidence" value="ECO:0007669"/>
    <property type="project" value="UniProtKB-KW"/>
</dbReference>
<protein>
    <submittedName>
        <fullName evidence="4">GNAT family N-acetyltransferase</fullName>
        <ecNumber evidence="4">2.3.1.-</ecNumber>
    </submittedName>
</protein>
<sequence>MTVPVVPAQQRHVDEICRICSDGWRETYTRLLPDEEIETTIDEFYTTERVAKEVRSPDGWDGWLVALHDEDVLGAGGGGLTELTVGEVFVLYVDPAEKRKGVGSRLLETMTAQQRNKGATEQWVSIVPSNEIGKSFYRKHGFEVVGEREAYGDSSDRNSLRLRRSL</sequence>
<dbReference type="InterPro" id="IPR050832">
    <property type="entry name" value="Bact_Acetyltransf"/>
</dbReference>
<keyword evidence="2 4" id="KW-0012">Acyltransferase</keyword>
<evidence type="ECO:0000259" key="3">
    <source>
        <dbReference type="PROSITE" id="PS51186"/>
    </source>
</evidence>
<dbReference type="Gene3D" id="3.40.630.30">
    <property type="match status" value="1"/>
</dbReference>
<name>A0ABD5YWD4_9EURY</name>
<dbReference type="RefSeq" id="WP_264556343.1">
    <property type="nucleotide sequence ID" value="NZ_CP109980.1"/>
</dbReference>
<reference evidence="4 5" key="1">
    <citation type="journal article" date="2019" name="Int. J. Syst. Evol. Microbiol.">
        <title>The Global Catalogue of Microorganisms (GCM) 10K type strain sequencing project: providing services to taxonomists for standard genome sequencing and annotation.</title>
        <authorList>
            <consortium name="The Broad Institute Genomics Platform"/>
            <consortium name="The Broad Institute Genome Sequencing Center for Infectious Disease"/>
            <person name="Wu L."/>
            <person name="Ma J."/>
        </authorList>
    </citation>
    <scope>NUCLEOTIDE SEQUENCE [LARGE SCALE GENOMIC DNA]</scope>
    <source>
        <strain evidence="4 5">RDMS1</strain>
    </source>
</reference>
<feature type="domain" description="N-acetyltransferase" evidence="3">
    <location>
        <begin position="3"/>
        <end position="166"/>
    </location>
</feature>
<dbReference type="Pfam" id="PF00583">
    <property type="entry name" value="Acetyltransf_1"/>
    <property type="match status" value="1"/>
</dbReference>
<keyword evidence="5" id="KW-1185">Reference proteome</keyword>
<evidence type="ECO:0000256" key="1">
    <source>
        <dbReference type="ARBA" id="ARBA00022679"/>
    </source>
</evidence>
<dbReference type="SUPFAM" id="SSF55729">
    <property type="entry name" value="Acyl-CoA N-acyltransferases (Nat)"/>
    <property type="match status" value="1"/>
</dbReference>
<comment type="caution">
    <text evidence="4">The sequence shown here is derived from an EMBL/GenBank/DDBJ whole genome shotgun (WGS) entry which is preliminary data.</text>
</comment>
<dbReference type="EMBL" id="JBHTAX010000004">
    <property type="protein sequence ID" value="MFC7192319.1"/>
    <property type="molecule type" value="Genomic_DNA"/>
</dbReference>
<dbReference type="PROSITE" id="PS51186">
    <property type="entry name" value="GNAT"/>
    <property type="match status" value="1"/>
</dbReference>
<dbReference type="PANTHER" id="PTHR43877">
    <property type="entry name" value="AMINOALKYLPHOSPHONATE N-ACETYLTRANSFERASE-RELATED-RELATED"/>
    <property type="match status" value="1"/>
</dbReference>
<keyword evidence="1 4" id="KW-0808">Transferase</keyword>
<dbReference type="AlphaFoldDB" id="A0ABD5YWD4"/>
<accession>A0ABD5YWD4</accession>
<dbReference type="Proteomes" id="UP001596417">
    <property type="component" value="Unassembled WGS sequence"/>
</dbReference>
<dbReference type="CDD" id="cd04301">
    <property type="entry name" value="NAT_SF"/>
    <property type="match status" value="1"/>
</dbReference>
<evidence type="ECO:0000313" key="5">
    <source>
        <dbReference type="Proteomes" id="UP001596417"/>
    </source>
</evidence>
<proteinExistence type="predicted"/>
<evidence type="ECO:0000256" key="2">
    <source>
        <dbReference type="ARBA" id="ARBA00023315"/>
    </source>
</evidence>
<gene>
    <name evidence="4" type="ORF">ACFQL7_22560</name>
</gene>
<dbReference type="InterPro" id="IPR016181">
    <property type="entry name" value="Acyl_CoA_acyltransferase"/>
</dbReference>
<evidence type="ECO:0000313" key="4">
    <source>
        <dbReference type="EMBL" id="MFC7192319.1"/>
    </source>
</evidence>
<dbReference type="InterPro" id="IPR000182">
    <property type="entry name" value="GNAT_dom"/>
</dbReference>